<dbReference type="EMBL" id="BQXH01000004">
    <property type="protein sequence ID" value="GKS80984.1"/>
    <property type="molecule type" value="Genomic_DNA"/>
</dbReference>
<comment type="caution">
    <text evidence="2">The sequence shown here is derived from an EMBL/GenBank/DDBJ whole genome shotgun (WGS) entry which is preliminary data.</text>
</comment>
<evidence type="ECO:0000313" key="2">
    <source>
        <dbReference type="EMBL" id="GKS80984.1"/>
    </source>
</evidence>
<name>A0ABQ5JII5_9LACO</name>
<evidence type="ECO:0000256" key="1">
    <source>
        <dbReference type="SAM" id="Phobius"/>
    </source>
</evidence>
<feature type="transmembrane region" description="Helical" evidence="1">
    <location>
        <begin position="63"/>
        <end position="88"/>
    </location>
</feature>
<reference evidence="2" key="1">
    <citation type="journal article" date="2022" name="Int. J. Syst. Evol. Microbiol.">
        <title>A novel species of lactic acid bacteria, Ligilactobacillus pabuli sp. nov., isolated from alfalfa silage.</title>
        <authorList>
            <person name="Tohno M."/>
            <person name="Tanizawa Y."/>
            <person name="Sawada H."/>
            <person name="Sakamoto M."/>
            <person name="Ohkuma M."/>
            <person name="Kobayashi H."/>
        </authorList>
    </citation>
    <scope>NUCLEOTIDE SEQUENCE</scope>
    <source>
        <strain evidence="2">AF129</strain>
    </source>
</reference>
<organism evidence="2 3">
    <name type="scientific">Ligilactobacillus pabuli</name>
    <dbReference type="NCBI Taxonomy" id="2886039"/>
    <lineage>
        <taxon>Bacteria</taxon>
        <taxon>Bacillati</taxon>
        <taxon>Bacillota</taxon>
        <taxon>Bacilli</taxon>
        <taxon>Lactobacillales</taxon>
        <taxon>Lactobacillaceae</taxon>
        <taxon>Ligilactobacillus</taxon>
    </lineage>
</organism>
<sequence length="116" mass="13489">MKVTLGAVVVYLALFLLTIYNIRRNYRLVKLRTNAQIREPEKLSEPEQGQLQRFAQTKRKWSILGQVMFFISLFLFFKGTIVELAFFMDLYTISMIMVNNSEIEIIKLLGQPAGSH</sequence>
<keyword evidence="3" id="KW-1185">Reference proteome</keyword>
<proteinExistence type="predicted"/>
<accession>A0ABQ5JII5</accession>
<protein>
    <submittedName>
        <fullName evidence="2">Uncharacterized protein</fullName>
    </submittedName>
</protein>
<dbReference type="Proteomes" id="UP001055149">
    <property type="component" value="Unassembled WGS sequence"/>
</dbReference>
<gene>
    <name evidence="2" type="ORF">LPAF129_06690</name>
</gene>
<dbReference type="RefSeq" id="WP_244054751.1">
    <property type="nucleotide sequence ID" value="NZ_BQXH01000004.1"/>
</dbReference>
<keyword evidence="1" id="KW-0472">Membrane</keyword>
<evidence type="ECO:0000313" key="3">
    <source>
        <dbReference type="Proteomes" id="UP001055149"/>
    </source>
</evidence>
<keyword evidence="1" id="KW-1133">Transmembrane helix</keyword>
<keyword evidence="1" id="KW-0812">Transmembrane</keyword>
<feature type="transmembrane region" description="Helical" evidence="1">
    <location>
        <begin position="6"/>
        <end position="22"/>
    </location>
</feature>